<keyword evidence="1 7" id="KW-0547">Nucleotide-binding</keyword>
<feature type="domain" description="DEAD-box RNA helicase Q" evidence="10">
    <location>
        <begin position="1"/>
        <end position="29"/>
    </location>
</feature>
<evidence type="ECO:0000259" key="10">
    <source>
        <dbReference type="PROSITE" id="PS51195"/>
    </source>
</evidence>
<comment type="similarity">
    <text evidence="5 7">Belongs to the DEAD box helicase family.</text>
</comment>
<dbReference type="PROSITE" id="PS51192">
    <property type="entry name" value="HELICASE_ATP_BIND_1"/>
    <property type="match status" value="1"/>
</dbReference>
<evidence type="ECO:0000259" key="9">
    <source>
        <dbReference type="PROSITE" id="PS51194"/>
    </source>
</evidence>
<keyword evidence="3 7" id="KW-0347">Helicase</keyword>
<evidence type="ECO:0000256" key="7">
    <source>
        <dbReference type="RuleBase" id="RU000492"/>
    </source>
</evidence>
<dbReference type="InterPro" id="IPR000629">
    <property type="entry name" value="RNA-helicase_DEAD-box_CS"/>
</dbReference>
<dbReference type="PROSITE" id="PS00039">
    <property type="entry name" value="DEAD_ATP_HELICASE"/>
    <property type="match status" value="1"/>
</dbReference>
<dbReference type="GO" id="GO:0005829">
    <property type="term" value="C:cytosol"/>
    <property type="evidence" value="ECO:0007669"/>
    <property type="project" value="TreeGrafter"/>
</dbReference>
<dbReference type="CDD" id="cd00268">
    <property type="entry name" value="DEADc"/>
    <property type="match status" value="1"/>
</dbReference>
<keyword evidence="2 7" id="KW-0378">Hydrolase</keyword>
<dbReference type="SUPFAM" id="SSF52540">
    <property type="entry name" value="P-loop containing nucleoside triphosphate hydrolases"/>
    <property type="match status" value="1"/>
</dbReference>
<evidence type="ECO:0000313" key="12">
    <source>
        <dbReference type="Proteomes" id="UP000323426"/>
    </source>
</evidence>
<evidence type="ECO:0000256" key="3">
    <source>
        <dbReference type="ARBA" id="ARBA00022806"/>
    </source>
</evidence>
<evidence type="ECO:0000256" key="6">
    <source>
        <dbReference type="PROSITE-ProRule" id="PRU00552"/>
    </source>
</evidence>
<dbReference type="InterPro" id="IPR050079">
    <property type="entry name" value="DEAD_box_RNA_helicase"/>
</dbReference>
<protein>
    <submittedName>
        <fullName evidence="11">DEAD/DEAH box helicase</fullName>
    </submittedName>
</protein>
<dbReference type="PROSITE" id="PS51195">
    <property type="entry name" value="Q_MOTIF"/>
    <property type="match status" value="1"/>
</dbReference>
<dbReference type="GO" id="GO:0003676">
    <property type="term" value="F:nucleic acid binding"/>
    <property type="evidence" value="ECO:0007669"/>
    <property type="project" value="InterPro"/>
</dbReference>
<name>A0A5M6DAJ8_9BACT</name>
<dbReference type="Gene3D" id="3.40.50.300">
    <property type="entry name" value="P-loop containing nucleotide triphosphate hydrolases"/>
    <property type="match status" value="2"/>
</dbReference>
<dbReference type="SMART" id="SM00487">
    <property type="entry name" value="DEXDc"/>
    <property type="match status" value="1"/>
</dbReference>
<dbReference type="EMBL" id="VWSF01000013">
    <property type="protein sequence ID" value="KAA5543546.1"/>
    <property type="molecule type" value="Genomic_DNA"/>
</dbReference>
<dbReference type="PROSITE" id="PS51194">
    <property type="entry name" value="HELICASE_CTER"/>
    <property type="match status" value="1"/>
</dbReference>
<evidence type="ECO:0000256" key="4">
    <source>
        <dbReference type="ARBA" id="ARBA00022840"/>
    </source>
</evidence>
<evidence type="ECO:0000256" key="2">
    <source>
        <dbReference type="ARBA" id="ARBA00022801"/>
    </source>
</evidence>
<dbReference type="InterPro" id="IPR044742">
    <property type="entry name" value="DEAD/DEAH_RhlB"/>
</dbReference>
<keyword evidence="12" id="KW-1185">Reference proteome</keyword>
<dbReference type="RefSeq" id="WP_150089975.1">
    <property type="nucleotide sequence ID" value="NZ_VWSF01000013.1"/>
</dbReference>
<keyword evidence="4 7" id="KW-0067">ATP-binding</keyword>
<evidence type="ECO:0000256" key="5">
    <source>
        <dbReference type="ARBA" id="ARBA00038437"/>
    </source>
</evidence>
<dbReference type="Proteomes" id="UP000323426">
    <property type="component" value="Unassembled WGS sequence"/>
</dbReference>
<dbReference type="Pfam" id="PF00271">
    <property type="entry name" value="Helicase_C"/>
    <property type="match status" value="1"/>
</dbReference>
<dbReference type="InterPro" id="IPR011545">
    <property type="entry name" value="DEAD/DEAH_box_helicase_dom"/>
</dbReference>
<dbReference type="InterPro" id="IPR001650">
    <property type="entry name" value="Helicase_C-like"/>
</dbReference>
<gene>
    <name evidence="11" type="ORF">F0145_16650</name>
</gene>
<dbReference type="AlphaFoldDB" id="A0A5M6DAJ8"/>
<dbReference type="GO" id="GO:0016787">
    <property type="term" value="F:hydrolase activity"/>
    <property type="evidence" value="ECO:0007669"/>
    <property type="project" value="UniProtKB-KW"/>
</dbReference>
<dbReference type="PANTHER" id="PTHR47959">
    <property type="entry name" value="ATP-DEPENDENT RNA HELICASE RHLE-RELATED"/>
    <property type="match status" value="1"/>
</dbReference>
<organism evidence="11 12">
    <name type="scientific">Adhaeribacter rhizoryzae</name>
    <dbReference type="NCBI Taxonomy" id="2607907"/>
    <lineage>
        <taxon>Bacteria</taxon>
        <taxon>Pseudomonadati</taxon>
        <taxon>Bacteroidota</taxon>
        <taxon>Cytophagia</taxon>
        <taxon>Cytophagales</taxon>
        <taxon>Hymenobacteraceae</taxon>
        <taxon>Adhaeribacter</taxon>
    </lineage>
</organism>
<dbReference type="Pfam" id="PF00270">
    <property type="entry name" value="DEAD"/>
    <property type="match status" value="1"/>
</dbReference>
<evidence type="ECO:0000313" key="11">
    <source>
        <dbReference type="EMBL" id="KAA5543546.1"/>
    </source>
</evidence>
<feature type="domain" description="Helicase ATP-binding" evidence="8">
    <location>
        <begin position="32"/>
        <end position="207"/>
    </location>
</feature>
<dbReference type="GO" id="GO:0003724">
    <property type="term" value="F:RNA helicase activity"/>
    <property type="evidence" value="ECO:0007669"/>
    <property type="project" value="InterPro"/>
</dbReference>
<comment type="caution">
    <text evidence="11">The sequence shown here is derived from an EMBL/GenBank/DDBJ whole genome shotgun (WGS) entry which is preliminary data.</text>
</comment>
<dbReference type="PANTHER" id="PTHR47959:SF13">
    <property type="entry name" value="ATP-DEPENDENT RNA HELICASE RHLE"/>
    <property type="match status" value="1"/>
</dbReference>
<evidence type="ECO:0000256" key="1">
    <source>
        <dbReference type="ARBA" id="ARBA00022741"/>
    </source>
</evidence>
<feature type="short sequence motif" description="Q motif" evidence="6">
    <location>
        <begin position="1"/>
        <end position="29"/>
    </location>
</feature>
<accession>A0A5M6DAJ8</accession>
<reference evidence="11 12" key="1">
    <citation type="submission" date="2019-09" db="EMBL/GenBank/DDBJ databases">
        <title>Genome sequence and assembly of Adhaeribacter sp.</title>
        <authorList>
            <person name="Chhetri G."/>
        </authorList>
    </citation>
    <scope>NUCLEOTIDE SEQUENCE [LARGE SCALE GENOMIC DNA]</scope>
    <source>
        <strain evidence="11 12">DK36</strain>
    </source>
</reference>
<dbReference type="InterPro" id="IPR014001">
    <property type="entry name" value="Helicase_ATP-bd"/>
</dbReference>
<dbReference type="GO" id="GO:0005524">
    <property type="term" value="F:ATP binding"/>
    <property type="evidence" value="ECO:0007669"/>
    <property type="project" value="UniProtKB-KW"/>
</dbReference>
<dbReference type="SMART" id="SM00490">
    <property type="entry name" value="HELICc"/>
    <property type="match status" value="1"/>
</dbReference>
<proteinExistence type="inferred from homology"/>
<sequence>MDFSAFGLSAPLLKAISAQGYQQPYPIQEQAIPAILAGHDILGIAQTGSGKTAGFALPMLEQFRNRRPARNRFVQALVLVPTRELALQVATVFQGFSMYLGERVKTLAVFGGVSINPQMKALSGTDILVATPGRLLDLIQNKAVHLSEVEVLVLDEADKMLNLGFAEEMDQIFKLLPSKRQSLLFSATLADDIQVIKEKLLRDPVIISVEEKPEADNLELIKQVAYRVSPERKGPFLRHLIKHEQMPQVLVFVSSVRNADNLVVKLNKNGIEAMAMHGDKSQGARTEALRRFKIGHLRVLVATDLASRGIDIQLLPFVINYDLPRSPKDYIHRIGRTGRAGATGQAISLITPEDEHHFKIIQKKMGKQVEMRESSDVNLQGI</sequence>
<dbReference type="CDD" id="cd18787">
    <property type="entry name" value="SF2_C_DEAD"/>
    <property type="match status" value="1"/>
</dbReference>
<dbReference type="InterPro" id="IPR014014">
    <property type="entry name" value="RNA_helicase_DEAD_Q_motif"/>
</dbReference>
<evidence type="ECO:0000259" key="8">
    <source>
        <dbReference type="PROSITE" id="PS51192"/>
    </source>
</evidence>
<dbReference type="InterPro" id="IPR027417">
    <property type="entry name" value="P-loop_NTPase"/>
</dbReference>
<feature type="domain" description="Helicase C-terminal" evidence="9">
    <location>
        <begin position="235"/>
        <end position="382"/>
    </location>
</feature>